<name>A0ABS0XMR4_9SPHN</name>
<dbReference type="SUPFAM" id="SSF51197">
    <property type="entry name" value="Clavaminate synthase-like"/>
    <property type="match status" value="1"/>
</dbReference>
<protein>
    <recommendedName>
        <fullName evidence="3">Fe2OG dioxygenase domain-containing protein</fullName>
    </recommendedName>
</protein>
<evidence type="ECO:0000313" key="2">
    <source>
        <dbReference type="Proteomes" id="UP000640426"/>
    </source>
</evidence>
<evidence type="ECO:0000313" key="1">
    <source>
        <dbReference type="EMBL" id="MBJ6121319.1"/>
    </source>
</evidence>
<gene>
    <name evidence="1" type="ORF">JAO74_05885</name>
</gene>
<keyword evidence="2" id="KW-1185">Reference proteome</keyword>
<evidence type="ECO:0008006" key="3">
    <source>
        <dbReference type="Google" id="ProtNLM"/>
    </source>
</evidence>
<comment type="caution">
    <text evidence="1">The sequence shown here is derived from an EMBL/GenBank/DDBJ whole genome shotgun (WGS) entry which is preliminary data.</text>
</comment>
<accession>A0ABS0XMR4</accession>
<sequence>MYARVARRLSEMPYRLVARATALPAVDGLRERRYRAALERHHDHLPPADDAQAVAFDALSRHGVATTDFDALAIPGAAAVIAQATALVADNLDHFRRSAARGRDFLLLPTAELMRRPDIYRLGLDPRLLDFVERYLGLPVAYDGVTIQYTVADGREVATRCWHRDREDRRMVKIAVYLNDVDGDGGPFELLPIPEPAGPKRADPFLLDHDAVIALADDAGIAAPISCEGPAGTVVLADTGRFFHRGKPATGRDRAAIFFSYFSSQPQRPFYCDRSGLTRADVRSLVDGLSDRQRRAALWHDRLPRRWRYIRPAAV</sequence>
<dbReference type="Gene3D" id="2.60.120.620">
    <property type="entry name" value="q2cbj1_9rhob like domain"/>
    <property type="match status" value="1"/>
</dbReference>
<dbReference type="Proteomes" id="UP000640426">
    <property type="component" value="Unassembled WGS sequence"/>
</dbReference>
<dbReference type="EMBL" id="JAELXS010000003">
    <property type="protein sequence ID" value="MBJ6121319.1"/>
    <property type="molecule type" value="Genomic_DNA"/>
</dbReference>
<organism evidence="1 2">
    <name type="scientific">Sphingomonas mollis</name>
    <dbReference type="NCBI Taxonomy" id="2795726"/>
    <lineage>
        <taxon>Bacteria</taxon>
        <taxon>Pseudomonadati</taxon>
        <taxon>Pseudomonadota</taxon>
        <taxon>Alphaproteobacteria</taxon>
        <taxon>Sphingomonadales</taxon>
        <taxon>Sphingomonadaceae</taxon>
        <taxon>Sphingomonas</taxon>
    </lineage>
</organism>
<reference evidence="2" key="1">
    <citation type="submission" date="2020-12" db="EMBL/GenBank/DDBJ databases">
        <title>Hymenobacter sp.</title>
        <authorList>
            <person name="Kim M.K."/>
        </authorList>
    </citation>
    <scope>NUCLEOTIDE SEQUENCE [LARGE SCALE GENOMIC DNA]</scope>
    <source>
        <strain evidence="2">BT553</strain>
    </source>
</reference>
<proteinExistence type="predicted"/>
<dbReference type="RefSeq" id="WP_199036135.1">
    <property type="nucleotide sequence ID" value="NZ_JAELXS010000003.1"/>
</dbReference>